<keyword evidence="1" id="KW-0319">Glycerol metabolism</keyword>
<dbReference type="Pfam" id="PF01614">
    <property type="entry name" value="IclR_C"/>
    <property type="match status" value="1"/>
</dbReference>
<evidence type="ECO:0000256" key="4">
    <source>
        <dbReference type="ARBA" id="ARBA00023163"/>
    </source>
</evidence>
<dbReference type="GO" id="GO:0003677">
    <property type="term" value="F:DNA binding"/>
    <property type="evidence" value="ECO:0007669"/>
    <property type="project" value="UniProtKB-KW"/>
</dbReference>
<dbReference type="AlphaFoldDB" id="A0A5J5JJ74"/>
<dbReference type="GO" id="GO:0003700">
    <property type="term" value="F:DNA-binding transcription factor activity"/>
    <property type="evidence" value="ECO:0007669"/>
    <property type="project" value="TreeGrafter"/>
</dbReference>
<evidence type="ECO:0000256" key="6">
    <source>
        <dbReference type="ARBA" id="ARBA00070406"/>
    </source>
</evidence>
<dbReference type="InterPro" id="IPR036390">
    <property type="entry name" value="WH_DNA-bd_sf"/>
</dbReference>
<keyword evidence="3" id="KW-0238">DNA-binding</keyword>
<dbReference type="Pfam" id="PF09339">
    <property type="entry name" value="HTH_IclR"/>
    <property type="match status" value="1"/>
</dbReference>
<accession>A0A5J6L771</accession>
<dbReference type="FunFam" id="1.10.10.10:FF:000056">
    <property type="entry name" value="IclR family transcriptional regulator"/>
    <property type="match status" value="1"/>
</dbReference>
<dbReference type="EMBL" id="CP044232">
    <property type="protein sequence ID" value="QEW04393.1"/>
    <property type="molecule type" value="Genomic_DNA"/>
</dbReference>
<accession>A0A5J5JJ74</accession>
<gene>
    <name evidence="7" type="ORF">F6J85_15755</name>
</gene>
<dbReference type="InterPro" id="IPR036388">
    <property type="entry name" value="WH-like_DNA-bd_sf"/>
</dbReference>
<dbReference type="SUPFAM" id="SSF55781">
    <property type="entry name" value="GAF domain-like"/>
    <property type="match status" value="1"/>
</dbReference>
<dbReference type="PROSITE" id="PS51078">
    <property type="entry name" value="ICLR_ED"/>
    <property type="match status" value="1"/>
</dbReference>
<proteinExistence type="predicted"/>
<evidence type="ECO:0000256" key="5">
    <source>
        <dbReference type="ARBA" id="ARBA00058938"/>
    </source>
</evidence>
<evidence type="ECO:0000313" key="7">
    <source>
        <dbReference type="EMBL" id="QEW04393.1"/>
    </source>
</evidence>
<organism evidence="7 8">
    <name type="scientific">Microbacterium lushaniae</name>
    <dbReference type="NCBI Taxonomy" id="2614639"/>
    <lineage>
        <taxon>Bacteria</taxon>
        <taxon>Bacillati</taxon>
        <taxon>Actinomycetota</taxon>
        <taxon>Actinomycetes</taxon>
        <taxon>Micrococcales</taxon>
        <taxon>Microbacteriaceae</taxon>
        <taxon>Microbacterium</taxon>
    </lineage>
</organism>
<name>A0A5J5JJ74_9MICO</name>
<evidence type="ECO:0000256" key="1">
    <source>
        <dbReference type="ARBA" id="ARBA00022798"/>
    </source>
</evidence>
<dbReference type="GO" id="GO:0006071">
    <property type="term" value="P:glycerol metabolic process"/>
    <property type="evidence" value="ECO:0007669"/>
    <property type="project" value="UniProtKB-KW"/>
</dbReference>
<dbReference type="InterPro" id="IPR014757">
    <property type="entry name" value="Tscrpt_reg_IclR_C"/>
</dbReference>
<evidence type="ECO:0000313" key="8">
    <source>
        <dbReference type="Proteomes" id="UP000325516"/>
    </source>
</evidence>
<dbReference type="SMART" id="SM00346">
    <property type="entry name" value="HTH_ICLR"/>
    <property type="match status" value="1"/>
</dbReference>
<reference evidence="8" key="1">
    <citation type="submission" date="2019-09" db="EMBL/GenBank/DDBJ databases">
        <title>Mumia zhuanghuii sp. nov. isolated from the intestinal contents of plateau pika (Ochotona curzoniae) in the Qinghai-Tibet plateau of China.</title>
        <authorList>
            <person name="Tian Z."/>
        </authorList>
    </citation>
    <scope>NUCLEOTIDE SEQUENCE [LARGE SCALE GENOMIC DNA]</scope>
    <source>
        <strain evidence="8">L-031</strain>
    </source>
</reference>
<dbReference type="InterPro" id="IPR050707">
    <property type="entry name" value="HTH_MetabolicPath_Reg"/>
</dbReference>
<dbReference type="PANTHER" id="PTHR30136">
    <property type="entry name" value="HELIX-TURN-HELIX TRANSCRIPTIONAL REGULATOR, ICLR FAMILY"/>
    <property type="match status" value="1"/>
</dbReference>
<dbReference type="SUPFAM" id="SSF46785">
    <property type="entry name" value="Winged helix' DNA-binding domain"/>
    <property type="match status" value="1"/>
</dbReference>
<sequence length="264" mass="28958">MSEERSRDRIQSIERAVQVLRAFNRREGPLSVAEISARVGLARPVVRRILLTFAHLGYTESTNGSWSLTPRILELGSGYFTASSLPEISYTYMTEVVERTGETCSIGVLDGLEVIHVARVEDRRPLPDSVRVGNRLPAHATAIGKVLLAQLTEPELTVLLASTALETYTPRTVADPDRLRERLELVRERGFDVSLEELNPGQVAVAVPILAGGQAIGAIAASSTTVRETEQSLTETVMPVLRTAADEIARAYRNANPQVFRADR</sequence>
<dbReference type="GO" id="GO:0045892">
    <property type="term" value="P:negative regulation of DNA-templated transcription"/>
    <property type="evidence" value="ECO:0007669"/>
    <property type="project" value="TreeGrafter"/>
</dbReference>
<dbReference type="Gene3D" id="3.30.450.40">
    <property type="match status" value="1"/>
</dbReference>
<dbReference type="RefSeq" id="WP_150920813.1">
    <property type="nucleotide sequence ID" value="NZ_CP044232.1"/>
</dbReference>
<evidence type="ECO:0000256" key="3">
    <source>
        <dbReference type="ARBA" id="ARBA00023125"/>
    </source>
</evidence>
<keyword evidence="4" id="KW-0804">Transcription</keyword>
<keyword evidence="8" id="KW-1185">Reference proteome</keyword>
<dbReference type="Proteomes" id="UP000325516">
    <property type="component" value="Chromosome"/>
</dbReference>
<dbReference type="PROSITE" id="PS51077">
    <property type="entry name" value="HTH_ICLR"/>
    <property type="match status" value="1"/>
</dbReference>
<evidence type="ECO:0000256" key="2">
    <source>
        <dbReference type="ARBA" id="ARBA00023015"/>
    </source>
</evidence>
<keyword evidence="2" id="KW-0805">Transcription regulation</keyword>
<dbReference type="Gene3D" id="1.10.10.10">
    <property type="entry name" value="Winged helix-like DNA-binding domain superfamily/Winged helix DNA-binding domain"/>
    <property type="match status" value="1"/>
</dbReference>
<protein>
    <recommendedName>
        <fullName evidence="6">Glycerol operon regulatory protein</fullName>
    </recommendedName>
</protein>
<dbReference type="KEGG" id="mlz:F6J85_15755"/>
<dbReference type="InterPro" id="IPR029016">
    <property type="entry name" value="GAF-like_dom_sf"/>
</dbReference>
<comment type="function">
    <text evidence="5">May be an activator protein for the gylABX operon.</text>
</comment>
<dbReference type="PANTHER" id="PTHR30136:SF34">
    <property type="entry name" value="TRANSCRIPTIONAL REGULATOR"/>
    <property type="match status" value="1"/>
</dbReference>
<dbReference type="InterPro" id="IPR005471">
    <property type="entry name" value="Tscrpt_reg_IclR_N"/>
</dbReference>